<comment type="caution">
    <text evidence="2">The sequence shown here is derived from an EMBL/GenBank/DDBJ whole genome shotgun (WGS) entry which is preliminary data.</text>
</comment>
<dbReference type="Proteomes" id="UP000220629">
    <property type="component" value="Unassembled WGS sequence"/>
</dbReference>
<gene>
    <name evidence="2" type="ORF">CRM94_35345</name>
    <name evidence="1" type="ORF">DM48_3604</name>
</gene>
<evidence type="ECO:0000313" key="1">
    <source>
        <dbReference type="EMBL" id="KGC17855.1"/>
    </source>
</evidence>
<accession>A0A095FLK9</accession>
<name>A0A095FLK9_BURGA</name>
<reference evidence="4" key="3">
    <citation type="submission" date="2017-09" db="EMBL/GenBank/DDBJ databases">
        <title>FDA dAtabase for Regulatory Grade micrObial Sequences (FDA-ARGOS): Supporting development and validation of Infectious Disease Dx tests.</title>
        <authorList>
            <person name="Minogue T."/>
            <person name="Wolcott M."/>
            <person name="Wasieloski L."/>
            <person name="Aguilar W."/>
            <person name="Moore D."/>
            <person name="Tallon L."/>
            <person name="Sadzewicz L."/>
            <person name="Ott S."/>
            <person name="Zhao X."/>
            <person name="Nagaraj S."/>
            <person name="Vavikolanu K."/>
            <person name="Aluvathingal J."/>
            <person name="Nadendla S."/>
            <person name="Sichtig H."/>
        </authorList>
    </citation>
    <scope>NUCLEOTIDE SEQUENCE [LARGE SCALE GENOMIC DNA]</scope>
    <source>
        <strain evidence="4">FDAARGOS_390</strain>
    </source>
</reference>
<evidence type="ECO:0000313" key="2">
    <source>
        <dbReference type="EMBL" id="PEH39544.1"/>
    </source>
</evidence>
<evidence type="ECO:0000313" key="4">
    <source>
        <dbReference type="Proteomes" id="UP000220629"/>
    </source>
</evidence>
<protein>
    <submittedName>
        <fullName evidence="2">Uncharacterized protein</fullName>
    </submittedName>
</protein>
<dbReference type="EMBL" id="PDDY01000004">
    <property type="protein sequence ID" value="PEH39544.1"/>
    <property type="molecule type" value="Genomic_DNA"/>
</dbReference>
<dbReference type="AlphaFoldDB" id="A0A095FLK9"/>
<reference evidence="2" key="2">
    <citation type="submission" date="2017-09" db="EMBL/GenBank/DDBJ databases">
        <title>FDA dAtabase for Regulatory Grade micrObial Sequences (FDA-ARGOS): Supporting development and validation of Infectious Disease Dx tests.</title>
        <authorList>
            <person name="Minogue T."/>
            <person name="Wolcott M."/>
            <person name="Wasieloski L."/>
            <person name="Aguilar W."/>
            <person name="Moore D."/>
            <person name="Tallon L.J."/>
            <person name="Sadzewicz L."/>
            <person name="Ott S."/>
            <person name="Zhao X."/>
            <person name="Nagaraj S."/>
            <person name="Vavikolanu K."/>
            <person name="Aluvathingal J."/>
            <person name="Nadendla S."/>
            <person name="Sichtig H."/>
        </authorList>
    </citation>
    <scope>NUCLEOTIDE SEQUENCE</scope>
    <source>
        <strain evidence="2">FDAARGOS_390</strain>
    </source>
</reference>
<evidence type="ECO:0000313" key="3">
    <source>
        <dbReference type="Proteomes" id="UP000029590"/>
    </source>
</evidence>
<sequence>MMASMGRDRRPAPELQQARRLIPNDGAIMNKPHQPAAHDPMLARTRVLVRYLRPLALAYLADRLLGV</sequence>
<reference evidence="1 3" key="1">
    <citation type="submission" date="2014-04" db="EMBL/GenBank/DDBJ databases">
        <authorList>
            <person name="Bishop-Lilly K.A."/>
            <person name="Broomall S.M."/>
            <person name="Chain P.S."/>
            <person name="Chertkov O."/>
            <person name="Coyne S.R."/>
            <person name="Daligault H.E."/>
            <person name="Davenport K.W."/>
            <person name="Erkkila T."/>
            <person name="Frey K.G."/>
            <person name="Gibbons H.S."/>
            <person name="Gu W."/>
            <person name="Jaissle J."/>
            <person name="Johnson S.L."/>
            <person name="Koroleva G.I."/>
            <person name="Ladner J.T."/>
            <person name="Lo C.-C."/>
            <person name="Minogue T.D."/>
            <person name="Munk C."/>
            <person name="Palacios G.F."/>
            <person name="Redden C.L."/>
            <person name="Rosenzweig C.N."/>
            <person name="Scholz M.B."/>
            <person name="Teshima H."/>
            <person name="Xu Y."/>
        </authorList>
    </citation>
    <scope>NUCLEOTIDE SEQUENCE [LARGE SCALE GENOMIC DNA]</scope>
    <source>
        <strain evidence="1">Gladioli</strain>
        <strain evidence="3">gladioli</strain>
    </source>
</reference>
<dbReference type="EMBL" id="JPGG01000015">
    <property type="protein sequence ID" value="KGC17855.1"/>
    <property type="molecule type" value="Genomic_DNA"/>
</dbReference>
<dbReference type="KEGG" id="bgo:BM43_2038"/>
<proteinExistence type="predicted"/>
<dbReference type="Proteomes" id="UP000029590">
    <property type="component" value="Unassembled WGS sequence"/>
</dbReference>
<organism evidence="2 4">
    <name type="scientific">Burkholderia gladioli</name>
    <name type="common">Pseudomonas marginata</name>
    <name type="synonym">Phytomonas marginata</name>
    <dbReference type="NCBI Taxonomy" id="28095"/>
    <lineage>
        <taxon>Bacteria</taxon>
        <taxon>Pseudomonadati</taxon>
        <taxon>Pseudomonadota</taxon>
        <taxon>Betaproteobacteria</taxon>
        <taxon>Burkholderiales</taxon>
        <taxon>Burkholderiaceae</taxon>
        <taxon>Burkholderia</taxon>
    </lineage>
</organism>